<proteinExistence type="predicted"/>
<comment type="caution">
    <text evidence="12">The sequence shown here is derived from an EMBL/GenBank/DDBJ whole genome shotgun (WGS) entry which is preliminary data.</text>
</comment>
<dbReference type="PANTHER" id="PTHR47679:SF2">
    <property type="entry name" value="C-TERMINAL OF ROC (COR) DOMAIN-CONTAINING PROTEIN"/>
    <property type="match status" value="1"/>
</dbReference>
<dbReference type="InterPro" id="IPR036388">
    <property type="entry name" value="WH-like_DNA-bd_sf"/>
</dbReference>
<evidence type="ECO:0000256" key="6">
    <source>
        <dbReference type="ARBA" id="ARBA00022840"/>
    </source>
</evidence>
<comment type="catalytic activity">
    <reaction evidence="7">
        <text>L-threonyl-[protein] + ATP = O-phospho-L-threonyl-[protein] + ADP + H(+)</text>
        <dbReference type="Rhea" id="RHEA:46608"/>
        <dbReference type="Rhea" id="RHEA-COMP:11060"/>
        <dbReference type="Rhea" id="RHEA-COMP:11605"/>
        <dbReference type="ChEBI" id="CHEBI:15378"/>
        <dbReference type="ChEBI" id="CHEBI:30013"/>
        <dbReference type="ChEBI" id="CHEBI:30616"/>
        <dbReference type="ChEBI" id="CHEBI:61977"/>
        <dbReference type="ChEBI" id="CHEBI:456216"/>
        <dbReference type="EC" id="2.7.11.1"/>
    </reaction>
</comment>
<sequence>MQHPTGSELLLNNSKYIKAYQKAREEGTREVYHTRIMIVGQYGVGKTSLKKRLLDQGYDKEHIPTDGIHVDPSACYIDISNSVIWKTKAKGFKSAKDTDDPKEIHDGEVAKKLLHAIMIQGIAPNDNVSSGDIDDSHTTPEDIPENIISKVESLAAVKNQEEKQLKLSFWDFGGQHVFYTTHQTFLTDRAIYLLVVDLTKDLDEKVETFRQSRSGKKLDATAPKTVKDYLDYWLNSIHTHTGKSSSETESLSPPVIIVGTHKDIVNMTHETDQQNLDDYFLNLNLNIQDKVYFPHVCKTYFAVDNQSDDDSELNELKEKIVELAEEQRFWGQEVPIKWLLLEKRLIEFKVGTADQHPRHFLKFDEVAKIGFKEGLDEDSVRACLEFYHSVGDIIYFNEINLNDLVILDPQWLIDVFKSIITVPKFHRFAKGRNTLDSNVWDKLDKYGVLQEQFIETVWKKLYADIAIHSDVMIELMQRFDLICPFRNCVENIHEKRQFFVPCLLPKRESSDIDVMKNKPLVCGALFFKFSFLPKGLFHRLVAKICNANTWFLHGNVFFDYVKFKIADGFHVLTLLAEDNHIEIQLHQLSKGMTNHGKNAMCTRIREDVEANLKSTIKNYCPNVRFEVSVRCRCQDVPEEAQMLVPILEKDINLGQKLCEFHPDLIELHRHKLWYNIEQLVEQTQGELSDIELLDIGMKLGYDIEEVAIRLGMSQHQVQTMKLSNQQNAKTWGLNILVSWRNEQDRGVDKRKALADALRRSKRADLADQVLRSQQN</sequence>
<keyword evidence="4" id="KW-0547">Nucleotide-binding</keyword>
<dbReference type="GO" id="GO:0005524">
    <property type="term" value="F:ATP binding"/>
    <property type="evidence" value="ECO:0007669"/>
    <property type="project" value="UniProtKB-KW"/>
</dbReference>
<feature type="domain" description="Death" evidence="10">
    <location>
        <begin position="688"/>
        <end position="773"/>
    </location>
</feature>
<dbReference type="SUPFAM" id="SSF47986">
    <property type="entry name" value="DEATH domain"/>
    <property type="match status" value="1"/>
</dbReference>
<evidence type="ECO:0000256" key="5">
    <source>
        <dbReference type="ARBA" id="ARBA00022777"/>
    </source>
</evidence>
<evidence type="ECO:0000313" key="13">
    <source>
        <dbReference type="Proteomes" id="UP000749559"/>
    </source>
</evidence>
<evidence type="ECO:0000256" key="1">
    <source>
        <dbReference type="ARBA" id="ARBA00012513"/>
    </source>
</evidence>
<feature type="coiled-coil region" evidence="9">
    <location>
        <begin position="306"/>
        <end position="333"/>
    </location>
</feature>
<dbReference type="EMBL" id="CAIIXF020000006">
    <property type="protein sequence ID" value="CAH1787734.1"/>
    <property type="molecule type" value="Genomic_DNA"/>
</dbReference>
<evidence type="ECO:0000256" key="9">
    <source>
        <dbReference type="SAM" id="Coils"/>
    </source>
</evidence>
<dbReference type="InterPro" id="IPR011029">
    <property type="entry name" value="DEATH-like_dom_sf"/>
</dbReference>
<evidence type="ECO:0000256" key="3">
    <source>
        <dbReference type="ARBA" id="ARBA00022737"/>
    </source>
</evidence>
<dbReference type="PANTHER" id="PTHR47679">
    <property type="entry name" value="PROTEIN TORNADO 1"/>
    <property type="match status" value="1"/>
</dbReference>
<evidence type="ECO:0000256" key="8">
    <source>
        <dbReference type="ARBA" id="ARBA00048679"/>
    </source>
</evidence>
<dbReference type="AlphaFoldDB" id="A0A8S4P034"/>
<dbReference type="Pfam" id="PF16095">
    <property type="entry name" value="COR-A"/>
    <property type="match status" value="1"/>
</dbReference>
<dbReference type="PROSITE" id="PS50017">
    <property type="entry name" value="DEATH_DOMAIN"/>
    <property type="match status" value="1"/>
</dbReference>
<evidence type="ECO:0000256" key="4">
    <source>
        <dbReference type="ARBA" id="ARBA00022741"/>
    </source>
</evidence>
<comment type="catalytic activity">
    <reaction evidence="8">
        <text>L-seryl-[protein] + ATP = O-phospho-L-seryl-[protein] + ADP + H(+)</text>
        <dbReference type="Rhea" id="RHEA:17989"/>
        <dbReference type="Rhea" id="RHEA-COMP:9863"/>
        <dbReference type="Rhea" id="RHEA-COMP:11604"/>
        <dbReference type="ChEBI" id="CHEBI:15378"/>
        <dbReference type="ChEBI" id="CHEBI:29999"/>
        <dbReference type="ChEBI" id="CHEBI:30616"/>
        <dbReference type="ChEBI" id="CHEBI:83421"/>
        <dbReference type="ChEBI" id="CHEBI:456216"/>
        <dbReference type="EC" id="2.7.11.1"/>
    </reaction>
</comment>
<dbReference type="InterPro" id="IPR000488">
    <property type="entry name" value="Death_dom"/>
</dbReference>
<dbReference type="InterPro" id="IPR020859">
    <property type="entry name" value="ROC"/>
</dbReference>
<reference evidence="12" key="1">
    <citation type="submission" date="2022-03" db="EMBL/GenBank/DDBJ databases">
        <authorList>
            <person name="Martin C."/>
        </authorList>
    </citation>
    <scope>NUCLEOTIDE SEQUENCE</scope>
</reference>
<gene>
    <name evidence="12" type="ORF">OFUS_LOCUS13375</name>
</gene>
<dbReference type="Gene3D" id="3.40.50.300">
    <property type="entry name" value="P-loop containing nucleotide triphosphate hydrolases"/>
    <property type="match status" value="1"/>
</dbReference>
<dbReference type="Gene3D" id="1.10.533.10">
    <property type="entry name" value="Death Domain, Fas"/>
    <property type="match status" value="1"/>
</dbReference>
<dbReference type="OrthoDB" id="5962960at2759"/>
<keyword evidence="5" id="KW-0418">Kinase</keyword>
<evidence type="ECO:0000259" key="11">
    <source>
        <dbReference type="PROSITE" id="PS51424"/>
    </source>
</evidence>
<dbReference type="InterPro" id="IPR027417">
    <property type="entry name" value="P-loop_NTPase"/>
</dbReference>
<evidence type="ECO:0000313" key="12">
    <source>
        <dbReference type="EMBL" id="CAH1787734.1"/>
    </source>
</evidence>
<dbReference type="Pfam" id="PF08477">
    <property type="entry name" value="Roc"/>
    <property type="match status" value="1"/>
</dbReference>
<dbReference type="InterPro" id="IPR032171">
    <property type="entry name" value="COR-A"/>
</dbReference>
<name>A0A8S4P034_OWEFU</name>
<keyword evidence="2" id="KW-0808">Transferase</keyword>
<keyword evidence="13" id="KW-1185">Reference proteome</keyword>
<dbReference type="GO" id="GO:0016301">
    <property type="term" value="F:kinase activity"/>
    <property type="evidence" value="ECO:0007669"/>
    <property type="project" value="UniProtKB-KW"/>
</dbReference>
<protein>
    <recommendedName>
        <fullName evidence="1">non-specific serine/threonine protein kinase</fullName>
        <ecNumber evidence="1">2.7.11.1</ecNumber>
    </recommendedName>
</protein>
<evidence type="ECO:0000256" key="2">
    <source>
        <dbReference type="ARBA" id="ARBA00022679"/>
    </source>
</evidence>
<dbReference type="Proteomes" id="UP000749559">
    <property type="component" value="Unassembled WGS sequence"/>
</dbReference>
<organism evidence="12 13">
    <name type="scientific">Owenia fusiformis</name>
    <name type="common">Polychaete worm</name>
    <dbReference type="NCBI Taxonomy" id="6347"/>
    <lineage>
        <taxon>Eukaryota</taxon>
        <taxon>Metazoa</taxon>
        <taxon>Spiralia</taxon>
        <taxon>Lophotrochozoa</taxon>
        <taxon>Annelida</taxon>
        <taxon>Polychaeta</taxon>
        <taxon>Sedentaria</taxon>
        <taxon>Canalipalpata</taxon>
        <taxon>Sabellida</taxon>
        <taxon>Oweniida</taxon>
        <taxon>Oweniidae</taxon>
        <taxon>Owenia</taxon>
    </lineage>
</organism>
<feature type="domain" description="Roc" evidence="11">
    <location>
        <begin position="27"/>
        <end position="327"/>
    </location>
</feature>
<dbReference type="GO" id="GO:0007165">
    <property type="term" value="P:signal transduction"/>
    <property type="evidence" value="ECO:0007669"/>
    <property type="project" value="InterPro"/>
</dbReference>
<dbReference type="SUPFAM" id="SSF52540">
    <property type="entry name" value="P-loop containing nucleoside triphosphate hydrolases"/>
    <property type="match status" value="1"/>
</dbReference>
<keyword evidence="6" id="KW-0067">ATP-binding</keyword>
<keyword evidence="3" id="KW-0677">Repeat</keyword>
<evidence type="ECO:0000256" key="7">
    <source>
        <dbReference type="ARBA" id="ARBA00047899"/>
    </source>
</evidence>
<keyword evidence="9" id="KW-0175">Coiled coil</keyword>
<dbReference type="EC" id="2.7.11.1" evidence="1"/>
<dbReference type="Gene3D" id="1.10.10.10">
    <property type="entry name" value="Winged helix-like DNA-binding domain superfamily/Winged helix DNA-binding domain"/>
    <property type="match status" value="1"/>
</dbReference>
<dbReference type="PROSITE" id="PS51424">
    <property type="entry name" value="ROC"/>
    <property type="match status" value="1"/>
</dbReference>
<evidence type="ECO:0000259" key="10">
    <source>
        <dbReference type="PROSITE" id="PS50017"/>
    </source>
</evidence>
<accession>A0A8S4P034</accession>